<gene>
    <name evidence="1" type="ORF">Taro_028606</name>
</gene>
<reference evidence="1" key="1">
    <citation type="submission" date="2017-07" db="EMBL/GenBank/DDBJ databases">
        <title>Taro Niue Genome Assembly and Annotation.</title>
        <authorList>
            <person name="Atibalentja N."/>
            <person name="Keating K."/>
            <person name="Fields C.J."/>
        </authorList>
    </citation>
    <scope>NUCLEOTIDE SEQUENCE</scope>
    <source>
        <strain evidence="1">Niue_2</strain>
        <tissue evidence="1">Leaf</tissue>
    </source>
</reference>
<accession>A0A843VJ17</accession>
<keyword evidence="2" id="KW-1185">Reference proteome</keyword>
<comment type="caution">
    <text evidence="1">The sequence shown here is derived from an EMBL/GenBank/DDBJ whole genome shotgun (WGS) entry which is preliminary data.</text>
</comment>
<dbReference type="Proteomes" id="UP000652761">
    <property type="component" value="Unassembled WGS sequence"/>
</dbReference>
<proteinExistence type="predicted"/>
<dbReference type="EMBL" id="NMUH01001856">
    <property type="protein sequence ID" value="MQL95935.1"/>
    <property type="molecule type" value="Genomic_DNA"/>
</dbReference>
<evidence type="ECO:0000313" key="1">
    <source>
        <dbReference type="EMBL" id="MQL95935.1"/>
    </source>
</evidence>
<sequence length="84" mass="9796">MSALRRRRHTPSCSGRDGEEKELRRFAGRFGIFVVILACSCREDLVWIGGNVGCLPFFAFFMKRQLDLSFVDVRLRGRPVWFVR</sequence>
<organism evidence="1 2">
    <name type="scientific">Colocasia esculenta</name>
    <name type="common">Wild taro</name>
    <name type="synonym">Arum esculentum</name>
    <dbReference type="NCBI Taxonomy" id="4460"/>
    <lineage>
        <taxon>Eukaryota</taxon>
        <taxon>Viridiplantae</taxon>
        <taxon>Streptophyta</taxon>
        <taxon>Embryophyta</taxon>
        <taxon>Tracheophyta</taxon>
        <taxon>Spermatophyta</taxon>
        <taxon>Magnoliopsida</taxon>
        <taxon>Liliopsida</taxon>
        <taxon>Araceae</taxon>
        <taxon>Aroideae</taxon>
        <taxon>Colocasieae</taxon>
        <taxon>Colocasia</taxon>
    </lineage>
</organism>
<name>A0A843VJ17_COLES</name>
<dbReference type="AlphaFoldDB" id="A0A843VJ17"/>
<protein>
    <submittedName>
        <fullName evidence="1">Uncharacterized protein</fullName>
    </submittedName>
</protein>
<evidence type="ECO:0000313" key="2">
    <source>
        <dbReference type="Proteomes" id="UP000652761"/>
    </source>
</evidence>
<feature type="non-terminal residue" evidence="1">
    <location>
        <position position="1"/>
    </location>
</feature>